<dbReference type="InterPro" id="IPR011613">
    <property type="entry name" value="GH15-like"/>
</dbReference>
<feature type="domain" description="GH15-like" evidence="2">
    <location>
        <begin position="13"/>
        <end position="84"/>
    </location>
</feature>
<comment type="pathway">
    <text evidence="1">Glycan biosynthesis; glycogen metabolism.</text>
</comment>
<evidence type="ECO:0000313" key="3">
    <source>
        <dbReference type="Proteomes" id="UP000887565"/>
    </source>
</evidence>
<keyword evidence="1" id="KW-0636">Prenylation</keyword>
<dbReference type="GO" id="GO:0005977">
    <property type="term" value="P:glycogen metabolic process"/>
    <property type="evidence" value="ECO:0007669"/>
    <property type="project" value="UniProtKB-KW"/>
</dbReference>
<evidence type="ECO:0000313" key="4">
    <source>
        <dbReference type="WBParaSite" id="nRc.2.0.1.t42118-RA"/>
    </source>
</evidence>
<keyword evidence="1" id="KW-0449">Lipoprotein</keyword>
<dbReference type="WBParaSite" id="nRc.2.0.1.t42118-RA">
    <property type="protein sequence ID" value="nRc.2.0.1.t42118-RA"/>
    <property type="gene ID" value="nRc.2.0.1.g42118"/>
</dbReference>
<dbReference type="GO" id="GO:0005516">
    <property type="term" value="F:calmodulin binding"/>
    <property type="evidence" value="ECO:0007669"/>
    <property type="project" value="UniProtKB-KW"/>
</dbReference>
<comment type="subcellular location">
    <subcellularLocation>
        <location evidence="1">Cell membrane</location>
        <topology evidence="1">Lipid-anchor</topology>
        <orientation evidence="1">Cytoplasmic side</orientation>
    </subcellularLocation>
</comment>
<proteinExistence type="inferred from homology"/>
<dbReference type="OMA" id="AYHKRTE"/>
<dbReference type="AlphaFoldDB" id="A0A915KTL6"/>
<accession>A0A915KTL6</accession>
<keyword evidence="1" id="KW-0119">Carbohydrate metabolism</keyword>
<keyword evidence="1" id="KW-1003">Cell membrane</keyword>
<name>A0A915KTL6_ROMCU</name>
<sequence length="84" mass="10071">MQIKQDQMDIHHKLEYYTRLVYRTILDTMDPVTGLFASTLTNMTDHAWVRDNVYAVHAIWGLSLAYHKRTELEEDRRKAYELDQ</sequence>
<comment type="similarity">
    <text evidence="1">Belongs to the phosphorylase b kinase regulatory chain family.</text>
</comment>
<dbReference type="Proteomes" id="UP000887565">
    <property type="component" value="Unplaced"/>
</dbReference>
<evidence type="ECO:0000256" key="1">
    <source>
        <dbReference type="RuleBase" id="RU364123"/>
    </source>
</evidence>
<keyword evidence="1" id="KW-0472">Membrane</keyword>
<dbReference type="InterPro" id="IPR008734">
    <property type="entry name" value="PHK_A/B_su"/>
</dbReference>
<dbReference type="PANTHER" id="PTHR10749:SF7">
    <property type="entry name" value="PHOSPHORYLASE B KINASE REGULATORY SUBUNIT ALPHA-RELATED"/>
    <property type="match status" value="1"/>
</dbReference>
<dbReference type="GO" id="GO:0005886">
    <property type="term" value="C:plasma membrane"/>
    <property type="evidence" value="ECO:0007669"/>
    <property type="project" value="UniProtKB-SubCell"/>
</dbReference>
<organism evidence="3 4">
    <name type="scientific">Romanomermis culicivorax</name>
    <name type="common">Nematode worm</name>
    <dbReference type="NCBI Taxonomy" id="13658"/>
    <lineage>
        <taxon>Eukaryota</taxon>
        <taxon>Metazoa</taxon>
        <taxon>Ecdysozoa</taxon>
        <taxon>Nematoda</taxon>
        <taxon>Enoplea</taxon>
        <taxon>Dorylaimia</taxon>
        <taxon>Mermithida</taxon>
        <taxon>Mermithoidea</taxon>
        <taxon>Mermithidae</taxon>
        <taxon>Romanomermis</taxon>
    </lineage>
</organism>
<keyword evidence="1" id="KW-0321">Glycogen metabolism</keyword>
<evidence type="ECO:0000259" key="2">
    <source>
        <dbReference type="Pfam" id="PF00723"/>
    </source>
</evidence>
<protein>
    <recommendedName>
        <fullName evidence="1">Phosphorylase b kinase regulatory subunit</fullName>
    </recommendedName>
</protein>
<dbReference type="PANTHER" id="PTHR10749">
    <property type="entry name" value="PHOSPHORYLASE B KINASE REGULATORY SUBUNIT"/>
    <property type="match status" value="1"/>
</dbReference>
<reference evidence="4" key="1">
    <citation type="submission" date="2022-11" db="UniProtKB">
        <authorList>
            <consortium name="WormBaseParasite"/>
        </authorList>
    </citation>
    <scope>IDENTIFICATION</scope>
</reference>
<keyword evidence="1" id="KW-0112">Calmodulin-binding</keyword>
<dbReference type="GO" id="GO:0005964">
    <property type="term" value="C:phosphorylase kinase complex"/>
    <property type="evidence" value="ECO:0007669"/>
    <property type="project" value="TreeGrafter"/>
</dbReference>
<comment type="function">
    <text evidence="1">Phosphorylase b kinase catalyzes the phosphorylation of serine in certain substrates, including troponin I.</text>
</comment>
<keyword evidence="3" id="KW-1185">Reference proteome</keyword>
<dbReference type="Pfam" id="PF00723">
    <property type="entry name" value="Glyco_hydro_15"/>
    <property type="match status" value="1"/>
</dbReference>